<proteinExistence type="predicted"/>
<feature type="transmembrane region" description="Helical" evidence="2">
    <location>
        <begin position="13"/>
        <end position="35"/>
    </location>
</feature>
<organism evidence="3 4">
    <name type="scientific">Chenopodium quinoa</name>
    <name type="common">Quinoa</name>
    <dbReference type="NCBI Taxonomy" id="63459"/>
    <lineage>
        <taxon>Eukaryota</taxon>
        <taxon>Viridiplantae</taxon>
        <taxon>Streptophyta</taxon>
        <taxon>Embryophyta</taxon>
        <taxon>Tracheophyta</taxon>
        <taxon>Spermatophyta</taxon>
        <taxon>Magnoliopsida</taxon>
        <taxon>eudicotyledons</taxon>
        <taxon>Gunneridae</taxon>
        <taxon>Pentapetalae</taxon>
        <taxon>Caryophyllales</taxon>
        <taxon>Chenopodiaceae</taxon>
        <taxon>Chenopodioideae</taxon>
        <taxon>Atripliceae</taxon>
        <taxon>Chenopodium</taxon>
    </lineage>
</organism>
<dbReference type="AlphaFoldDB" id="A0A803MR75"/>
<feature type="region of interest" description="Disordered" evidence="1">
    <location>
        <begin position="215"/>
        <end position="318"/>
    </location>
</feature>
<keyword evidence="4" id="KW-1185">Reference proteome</keyword>
<dbReference type="Proteomes" id="UP000596660">
    <property type="component" value="Unplaced"/>
</dbReference>
<sequence>MNSKFFEEKYLDYVLVPSGLILLGIYHLWLLHIIVHHPTRSVIGLNSISRHQWVLYIMRDPAKNGILGVQTIRNNLMASTLLATIAITLSSLISAITTRYYAHISFLLNVPSPSTEGREEFIEYVSEQLNRGCLYWSLGLRAFYFAFPLLLWIFGAIAMFACSCLMAILLYFLDTASSCPKYINNSNANKNTQKSDVESLSLLDHRDQRCTAAPHHATTVHRGPPDAATTASPAALPPQDMSSSSSKSRTMGKQADLRQMLFKKLKSQDNSCSSPTQSETPPNHSMQNETISIEPIDVDEPIDVNDVDEKIDVNDLDE</sequence>
<evidence type="ECO:0000313" key="4">
    <source>
        <dbReference type="Proteomes" id="UP000596660"/>
    </source>
</evidence>
<feature type="compositionally biased region" description="Low complexity" evidence="1">
    <location>
        <begin position="225"/>
        <end position="248"/>
    </location>
</feature>
<dbReference type="Gramene" id="AUR62033776-RA">
    <property type="protein sequence ID" value="AUR62033776-RA:cds"/>
    <property type="gene ID" value="AUR62033776"/>
</dbReference>
<name>A0A803MR75_CHEQI</name>
<feature type="compositionally biased region" description="Polar residues" evidence="1">
    <location>
        <begin position="268"/>
        <end position="291"/>
    </location>
</feature>
<accession>A0A803MR75</accession>
<dbReference type="InterPro" id="IPR006747">
    <property type="entry name" value="DUF599"/>
</dbReference>
<dbReference type="PANTHER" id="PTHR31168">
    <property type="entry name" value="OS02G0292800 PROTEIN"/>
    <property type="match status" value="1"/>
</dbReference>
<feature type="compositionally biased region" description="Basic and acidic residues" evidence="1">
    <location>
        <begin position="307"/>
        <end position="318"/>
    </location>
</feature>
<evidence type="ECO:0000256" key="1">
    <source>
        <dbReference type="SAM" id="MobiDB-lite"/>
    </source>
</evidence>
<feature type="transmembrane region" description="Helical" evidence="2">
    <location>
        <begin position="81"/>
        <end position="102"/>
    </location>
</feature>
<dbReference type="PANTHER" id="PTHR31168:SF19">
    <property type="entry name" value="OS01G0683700 PROTEIN"/>
    <property type="match status" value="1"/>
</dbReference>
<keyword evidence="2" id="KW-0472">Membrane</keyword>
<evidence type="ECO:0000313" key="3">
    <source>
        <dbReference type="EnsemblPlants" id="AUR62033776-RA:cds"/>
    </source>
</evidence>
<keyword evidence="2" id="KW-0812">Transmembrane</keyword>
<reference evidence="3" key="1">
    <citation type="journal article" date="2017" name="Nature">
        <title>The genome of Chenopodium quinoa.</title>
        <authorList>
            <person name="Jarvis D.E."/>
            <person name="Ho Y.S."/>
            <person name="Lightfoot D.J."/>
            <person name="Schmoeckel S.M."/>
            <person name="Li B."/>
            <person name="Borm T.J.A."/>
            <person name="Ohyanagi H."/>
            <person name="Mineta K."/>
            <person name="Michell C.T."/>
            <person name="Saber N."/>
            <person name="Kharbatia N.M."/>
            <person name="Rupper R.R."/>
            <person name="Sharp A.R."/>
            <person name="Dally N."/>
            <person name="Boughton B.A."/>
            <person name="Woo Y.H."/>
            <person name="Gao G."/>
            <person name="Schijlen E.G.W.M."/>
            <person name="Guo X."/>
            <person name="Momin A.A."/>
            <person name="Negrao S."/>
            <person name="Al-Babili S."/>
            <person name="Gehring C."/>
            <person name="Roessner U."/>
            <person name="Jung C."/>
            <person name="Murphy K."/>
            <person name="Arold S.T."/>
            <person name="Gojobori T."/>
            <person name="van der Linden C.G."/>
            <person name="van Loo E.N."/>
            <person name="Jellen E.N."/>
            <person name="Maughan P.J."/>
            <person name="Tester M."/>
        </authorList>
    </citation>
    <scope>NUCLEOTIDE SEQUENCE [LARGE SCALE GENOMIC DNA]</scope>
    <source>
        <strain evidence="3">cv. PI 614886</strain>
    </source>
</reference>
<keyword evidence="2" id="KW-1133">Transmembrane helix</keyword>
<protein>
    <submittedName>
        <fullName evidence="3">Uncharacterized protein</fullName>
    </submittedName>
</protein>
<feature type="transmembrane region" description="Helical" evidence="2">
    <location>
        <begin position="144"/>
        <end position="173"/>
    </location>
</feature>
<dbReference type="EnsemblPlants" id="AUR62033776-RA">
    <property type="protein sequence ID" value="AUR62033776-RA:cds"/>
    <property type="gene ID" value="AUR62033776"/>
</dbReference>
<dbReference type="Pfam" id="PF04654">
    <property type="entry name" value="DUF599"/>
    <property type="match status" value="2"/>
</dbReference>
<feature type="compositionally biased region" description="Acidic residues" evidence="1">
    <location>
        <begin position="296"/>
        <end position="306"/>
    </location>
</feature>
<evidence type="ECO:0000256" key="2">
    <source>
        <dbReference type="SAM" id="Phobius"/>
    </source>
</evidence>
<reference evidence="3" key="2">
    <citation type="submission" date="2021-03" db="UniProtKB">
        <authorList>
            <consortium name="EnsemblPlants"/>
        </authorList>
    </citation>
    <scope>IDENTIFICATION</scope>
</reference>